<evidence type="ECO:0000313" key="1">
    <source>
        <dbReference type="EMBL" id="GKV24272.1"/>
    </source>
</evidence>
<organism evidence="1 2">
    <name type="scientific">Rubroshorea leprosula</name>
    <dbReference type="NCBI Taxonomy" id="152421"/>
    <lineage>
        <taxon>Eukaryota</taxon>
        <taxon>Viridiplantae</taxon>
        <taxon>Streptophyta</taxon>
        <taxon>Embryophyta</taxon>
        <taxon>Tracheophyta</taxon>
        <taxon>Spermatophyta</taxon>
        <taxon>Magnoliopsida</taxon>
        <taxon>eudicotyledons</taxon>
        <taxon>Gunneridae</taxon>
        <taxon>Pentapetalae</taxon>
        <taxon>rosids</taxon>
        <taxon>malvids</taxon>
        <taxon>Malvales</taxon>
        <taxon>Dipterocarpaceae</taxon>
        <taxon>Rubroshorea</taxon>
    </lineage>
</organism>
<evidence type="ECO:0000313" key="2">
    <source>
        <dbReference type="Proteomes" id="UP001054252"/>
    </source>
</evidence>
<reference evidence="1 2" key="1">
    <citation type="journal article" date="2021" name="Commun. Biol.">
        <title>The genome of Shorea leprosula (Dipterocarpaceae) highlights the ecological relevance of drought in aseasonal tropical rainforests.</title>
        <authorList>
            <person name="Ng K.K.S."/>
            <person name="Kobayashi M.J."/>
            <person name="Fawcett J.A."/>
            <person name="Hatakeyama M."/>
            <person name="Paape T."/>
            <person name="Ng C.H."/>
            <person name="Ang C.C."/>
            <person name="Tnah L.H."/>
            <person name="Lee C.T."/>
            <person name="Nishiyama T."/>
            <person name="Sese J."/>
            <person name="O'Brien M.J."/>
            <person name="Copetti D."/>
            <person name="Mohd Noor M.I."/>
            <person name="Ong R.C."/>
            <person name="Putra M."/>
            <person name="Sireger I.Z."/>
            <person name="Indrioko S."/>
            <person name="Kosugi Y."/>
            <person name="Izuno A."/>
            <person name="Isagi Y."/>
            <person name="Lee S.L."/>
            <person name="Shimizu K.K."/>
        </authorList>
    </citation>
    <scope>NUCLEOTIDE SEQUENCE [LARGE SCALE GENOMIC DNA]</scope>
    <source>
        <strain evidence="1">214</strain>
    </source>
</reference>
<comment type="caution">
    <text evidence="1">The sequence shown here is derived from an EMBL/GenBank/DDBJ whole genome shotgun (WGS) entry which is preliminary data.</text>
</comment>
<proteinExistence type="predicted"/>
<accession>A0AAV5KI33</accession>
<keyword evidence="2" id="KW-1185">Reference proteome</keyword>
<dbReference type="Proteomes" id="UP001054252">
    <property type="component" value="Unassembled WGS sequence"/>
</dbReference>
<sequence>MAPTAAMLILSHHNKPSLASSPPLVSVAAASIEMKASANKMVLQKISGVDSKGPTMEATDSALEKRFREALELSCW</sequence>
<dbReference type="EMBL" id="BPVZ01000065">
    <property type="protein sequence ID" value="GKV24272.1"/>
    <property type="molecule type" value="Genomic_DNA"/>
</dbReference>
<gene>
    <name evidence="1" type="ORF">SLEP1_g33903</name>
</gene>
<protein>
    <submittedName>
        <fullName evidence="1">Uncharacterized protein</fullName>
    </submittedName>
</protein>
<dbReference type="AlphaFoldDB" id="A0AAV5KI33"/>
<name>A0AAV5KI33_9ROSI</name>